<gene>
    <name evidence="1" type="ORF">NCTC11190_01080</name>
</gene>
<protein>
    <submittedName>
        <fullName evidence="1">Uncharacterized protein</fullName>
    </submittedName>
</protein>
<sequence length="106" mass="11580">MGTTSRAIVGMAAASVMAWGGTSANAQESFKTRLSTGFAFTPECFMILELENTLQAMPTGLTLALARIFARTRSYLPNWRLMQIRFLILIIGVPDLHIGELMSVLA</sequence>
<evidence type="ECO:0000313" key="2">
    <source>
        <dbReference type="Proteomes" id="UP000255233"/>
    </source>
</evidence>
<organism evidence="1 2">
    <name type="scientific">Rikenella microfusus</name>
    <dbReference type="NCBI Taxonomy" id="28139"/>
    <lineage>
        <taxon>Bacteria</taxon>
        <taxon>Pseudomonadati</taxon>
        <taxon>Bacteroidota</taxon>
        <taxon>Bacteroidia</taxon>
        <taxon>Bacteroidales</taxon>
        <taxon>Rikenellaceae</taxon>
        <taxon>Rikenella</taxon>
    </lineage>
</organism>
<accession>A0A379MQW9</accession>
<keyword evidence="2" id="KW-1185">Reference proteome</keyword>
<proteinExistence type="predicted"/>
<dbReference type="EMBL" id="UGVL01000001">
    <property type="protein sequence ID" value="SUE33866.1"/>
    <property type="molecule type" value="Genomic_DNA"/>
</dbReference>
<dbReference type="AlphaFoldDB" id="A0A379MQW9"/>
<dbReference type="RefSeq" id="WP_027290245.1">
    <property type="nucleotide sequence ID" value="NZ_UGVL01000001.1"/>
</dbReference>
<dbReference type="Proteomes" id="UP000255233">
    <property type="component" value="Unassembled WGS sequence"/>
</dbReference>
<name>A0A379MQW9_9BACT</name>
<reference evidence="1 2" key="1">
    <citation type="submission" date="2018-06" db="EMBL/GenBank/DDBJ databases">
        <authorList>
            <consortium name="Pathogen Informatics"/>
            <person name="Doyle S."/>
        </authorList>
    </citation>
    <scope>NUCLEOTIDE SEQUENCE [LARGE SCALE GENOMIC DNA]</scope>
    <source>
        <strain evidence="1 2">NCTC11190</strain>
    </source>
</reference>
<evidence type="ECO:0000313" key="1">
    <source>
        <dbReference type="EMBL" id="SUE33866.1"/>
    </source>
</evidence>